<accession>A0A835Z553</accession>
<keyword evidence="2" id="KW-0812">Transmembrane</keyword>
<feature type="transmembrane region" description="Helical" evidence="2">
    <location>
        <begin position="460"/>
        <end position="481"/>
    </location>
</feature>
<feature type="compositionally biased region" description="Polar residues" evidence="1">
    <location>
        <begin position="1"/>
        <end position="19"/>
    </location>
</feature>
<organism evidence="3 4">
    <name type="scientific">Tribonema minus</name>
    <dbReference type="NCBI Taxonomy" id="303371"/>
    <lineage>
        <taxon>Eukaryota</taxon>
        <taxon>Sar</taxon>
        <taxon>Stramenopiles</taxon>
        <taxon>Ochrophyta</taxon>
        <taxon>PX clade</taxon>
        <taxon>Xanthophyceae</taxon>
        <taxon>Tribonematales</taxon>
        <taxon>Tribonemataceae</taxon>
        <taxon>Tribonema</taxon>
    </lineage>
</organism>
<dbReference type="EMBL" id="JAFCMP010000112">
    <property type="protein sequence ID" value="KAG5186314.1"/>
    <property type="molecule type" value="Genomic_DNA"/>
</dbReference>
<evidence type="ECO:0000313" key="3">
    <source>
        <dbReference type="EMBL" id="KAG5186314.1"/>
    </source>
</evidence>
<protein>
    <submittedName>
        <fullName evidence="3">Uncharacterized protein</fullName>
    </submittedName>
</protein>
<keyword evidence="2" id="KW-1133">Transmembrane helix</keyword>
<dbReference type="AlphaFoldDB" id="A0A835Z553"/>
<evidence type="ECO:0000313" key="4">
    <source>
        <dbReference type="Proteomes" id="UP000664859"/>
    </source>
</evidence>
<evidence type="ECO:0000256" key="2">
    <source>
        <dbReference type="SAM" id="Phobius"/>
    </source>
</evidence>
<sequence length="585" mass="62545">MARTRSGSPFKRSTPNAATSDPPKKKIKAIAPKKQKAPGKKSEQIEPQPPTLRKARSRTSVASEIPASPKPRRRSATPKAVPKSDSPKPSRRIASVKGSSPNNKKSKKAKSPTKSHSRLPAGKMDVAEAIERASLTQMTLKDIKVASVATLRQELALLGQKTIGPREVLEAQLMFHLPLDEIQKIDTPDISGAIQEMKSVSIANMAEGTIYAVLIGSTDAELRTFIRSLDSTYKSSKRETSVELVERAGLVFSNNVHDACDNDMLKDADVLSVLRSTAAALGLKPPSDSKKACAFFQSELNSIEKLVVIAKSSSTKKGFWQKLGATVSNSVKGVFHGLWTMTKFIASTMKDLASKAWPLLLKGGALIGTAALACKAAPEHCLDLFNSVYEFICPRVKWLPGQTQLCSLINYARCSLLLGAAKHVGKLVGGYAGNAASLAVATPVLQTTGGTMLTTAYSMATAWIIPAAIGLMIMSASIWMYSGHAGSAVSEFLASQKYSCTMDTSVTGKLYQCTSHSVRCRCVLDVIVEIEVSGSHICTVNLPFFNAIQINANDAAPAIAPHASVFEKAFLPGHNARSSACGIRC</sequence>
<keyword evidence="2" id="KW-0472">Membrane</keyword>
<reference evidence="3" key="1">
    <citation type="submission" date="2021-02" db="EMBL/GenBank/DDBJ databases">
        <title>First Annotated Genome of the Yellow-green Alga Tribonema minus.</title>
        <authorList>
            <person name="Mahan K.M."/>
        </authorList>
    </citation>
    <scope>NUCLEOTIDE SEQUENCE</scope>
    <source>
        <strain evidence="3">UTEX B ZZ1240</strain>
    </source>
</reference>
<comment type="caution">
    <text evidence="3">The sequence shown here is derived from an EMBL/GenBank/DDBJ whole genome shotgun (WGS) entry which is preliminary data.</text>
</comment>
<keyword evidence="4" id="KW-1185">Reference proteome</keyword>
<evidence type="ECO:0000256" key="1">
    <source>
        <dbReference type="SAM" id="MobiDB-lite"/>
    </source>
</evidence>
<dbReference type="Proteomes" id="UP000664859">
    <property type="component" value="Unassembled WGS sequence"/>
</dbReference>
<proteinExistence type="predicted"/>
<feature type="compositionally biased region" description="Basic residues" evidence="1">
    <location>
        <begin position="104"/>
        <end position="117"/>
    </location>
</feature>
<feature type="region of interest" description="Disordered" evidence="1">
    <location>
        <begin position="1"/>
        <end position="124"/>
    </location>
</feature>
<gene>
    <name evidence="3" type="ORF">JKP88DRAFT_240916</name>
</gene>
<feature type="compositionally biased region" description="Basic residues" evidence="1">
    <location>
        <begin position="25"/>
        <end position="39"/>
    </location>
</feature>
<name>A0A835Z553_9STRA</name>